<dbReference type="Proteomes" id="UP000095300">
    <property type="component" value="Unassembled WGS sequence"/>
</dbReference>
<dbReference type="Pfam" id="PF02892">
    <property type="entry name" value="zf-BED"/>
    <property type="match status" value="1"/>
</dbReference>
<dbReference type="EnsemblMetazoa" id="SCAU003609-RA">
    <property type="protein sequence ID" value="SCAU003609-PA"/>
    <property type="gene ID" value="SCAU003609"/>
</dbReference>
<feature type="domain" description="BED-type" evidence="10">
    <location>
        <begin position="26"/>
        <end position="84"/>
    </location>
</feature>
<dbReference type="PANTHER" id="PTHR46481">
    <property type="entry name" value="ZINC FINGER BED DOMAIN-CONTAINING PROTEIN 4"/>
    <property type="match status" value="1"/>
</dbReference>
<dbReference type="InterPro" id="IPR036236">
    <property type="entry name" value="Znf_C2H2_sf"/>
</dbReference>
<evidence type="ECO:0000256" key="8">
    <source>
        <dbReference type="PROSITE-ProRule" id="PRU00027"/>
    </source>
</evidence>
<dbReference type="PROSITE" id="PS50808">
    <property type="entry name" value="ZF_BED"/>
    <property type="match status" value="1"/>
</dbReference>
<keyword evidence="6" id="KW-0804">Transcription</keyword>
<evidence type="ECO:0000256" key="7">
    <source>
        <dbReference type="ARBA" id="ARBA00023242"/>
    </source>
</evidence>
<dbReference type="GO" id="GO:0005634">
    <property type="term" value="C:nucleus"/>
    <property type="evidence" value="ECO:0007669"/>
    <property type="project" value="UniProtKB-SubCell"/>
</dbReference>
<keyword evidence="2" id="KW-0479">Metal-binding</keyword>
<evidence type="ECO:0000256" key="3">
    <source>
        <dbReference type="ARBA" id="ARBA00022771"/>
    </source>
</evidence>
<dbReference type="KEGG" id="scac:106088744"/>
<organism evidence="11 12">
    <name type="scientific">Stomoxys calcitrans</name>
    <name type="common">Stable fly</name>
    <name type="synonym">Conops calcitrans</name>
    <dbReference type="NCBI Taxonomy" id="35570"/>
    <lineage>
        <taxon>Eukaryota</taxon>
        <taxon>Metazoa</taxon>
        <taxon>Ecdysozoa</taxon>
        <taxon>Arthropoda</taxon>
        <taxon>Hexapoda</taxon>
        <taxon>Insecta</taxon>
        <taxon>Pterygota</taxon>
        <taxon>Neoptera</taxon>
        <taxon>Endopterygota</taxon>
        <taxon>Diptera</taxon>
        <taxon>Brachycera</taxon>
        <taxon>Muscomorpha</taxon>
        <taxon>Muscoidea</taxon>
        <taxon>Muscidae</taxon>
        <taxon>Stomoxys</taxon>
    </lineage>
</organism>
<dbReference type="STRING" id="35570.A0A1I8P028"/>
<keyword evidence="7" id="KW-0539">Nucleus</keyword>
<dbReference type="InterPro" id="IPR012337">
    <property type="entry name" value="RNaseH-like_sf"/>
</dbReference>
<accession>A0A1I8P028</accession>
<evidence type="ECO:0000256" key="5">
    <source>
        <dbReference type="ARBA" id="ARBA00023015"/>
    </source>
</evidence>
<dbReference type="SMART" id="SM00614">
    <property type="entry name" value="ZnF_BED"/>
    <property type="match status" value="1"/>
</dbReference>
<dbReference type="GO" id="GO:0003677">
    <property type="term" value="F:DNA binding"/>
    <property type="evidence" value="ECO:0007669"/>
    <property type="project" value="InterPro"/>
</dbReference>
<evidence type="ECO:0000313" key="11">
    <source>
        <dbReference type="EnsemblMetazoa" id="SCAU003609-PA"/>
    </source>
</evidence>
<evidence type="ECO:0000256" key="2">
    <source>
        <dbReference type="ARBA" id="ARBA00022723"/>
    </source>
</evidence>
<gene>
    <name evidence="11" type="primary">106088744</name>
</gene>
<protein>
    <recommendedName>
        <fullName evidence="10">BED-type domain-containing protein</fullName>
    </recommendedName>
</protein>
<keyword evidence="3 8" id="KW-0863">Zinc-finger</keyword>
<dbReference type="InterPro" id="IPR003656">
    <property type="entry name" value="Znf_BED"/>
</dbReference>
<dbReference type="OrthoDB" id="1607513at2759"/>
<reference evidence="11" key="1">
    <citation type="submission" date="2020-05" db="UniProtKB">
        <authorList>
            <consortium name="EnsemblMetazoa"/>
        </authorList>
    </citation>
    <scope>IDENTIFICATION</scope>
    <source>
        <strain evidence="11">USDA</strain>
    </source>
</reference>
<evidence type="ECO:0000256" key="4">
    <source>
        <dbReference type="ARBA" id="ARBA00022833"/>
    </source>
</evidence>
<evidence type="ECO:0000313" key="12">
    <source>
        <dbReference type="Proteomes" id="UP000095300"/>
    </source>
</evidence>
<dbReference type="GO" id="GO:0009791">
    <property type="term" value="P:post-embryonic development"/>
    <property type="evidence" value="ECO:0007669"/>
    <property type="project" value="UniProtKB-ARBA"/>
</dbReference>
<dbReference type="VEuPathDB" id="VectorBase:SCAU003609"/>
<feature type="region of interest" description="Disordered" evidence="9">
    <location>
        <begin position="556"/>
        <end position="577"/>
    </location>
</feature>
<dbReference type="SUPFAM" id="SSF53098">
    <property type="entry name" value="Ribonuclease H-like"/>
    <property type="match status" value="1"/>
</dbReference>
<sequence>MSDPLQDSVTSPHISSLKFAKLHSPKMKSVYWRHFGFPTSEDDCIITKQSIVCTLCHKVLTNHGNTTNLRAHLQYRHKEMFDLLVQENGIRVPPRKPTSTKLISKVKREPKKPKIKMEYSPPTLHSTISNESAANDEHDEQSILYESVVPMTYDDDDVIDSNHFTKIEVSNANDIKTSCSDLLTVNNRNERKFCITTSTAGNIEHELGIDEYQMLEALANLVVNDMRNIESLYDEGMTKFIRSLCGNVSVPALKKVETYLKEVHSDKQTTLADQIKVHSQIKPFSLGFEIWENVEQKHFLSIYFNYATEAPDYNLVNQIYCTIEYNKFTVIDTIFEDFNLNNCTAAIVNCDYDEYLKHFLSEKNIPIILSYDTIVNHCIKNVMELPGVASIIEEIKDTLMRYHLEISSKGVEIPQICSDFPWTYYELLKFFSETLSWPEDVEALVASSKIVYDILSTLAVTVDTLRGEEIPLSSMLSPITSKVLSKKLMLVDGDDNFAATIKDTISTTLDKLVLSDIHLTISALLDPRFHRLININNYNACVQILTEKFDRIVDSQGISPTKPSPRPVNYGVKSSPGAMSKKSNLELFFDLTESPVEQPVAHEASSVETDLKRYRSDVYVPLDESPFLWWNKMSHLYSTLKHLAVQYQCLPCVVNMNYKKPIKQQIDEHQKRFMLTGNLIDAILFLHYN</sequence>
<dbReference type="AlphaFoldDB" id="A0A1I8P028"/>
<proteinExistence type="predicted"/>
<name>A0A1I8P028_STOCA</name>
<keyword evidence="5" id="KW-0805">Transcription regulation</keyword>
<feature type="region of interest" description="Disordered" evidence="9">
    <location>
        <begin position="110"/>
        <end position="137"/>
    </location>
</feature>
<evidence type="ECO:0000256" key="9">
    <source>
        <dbReference type="SAM" id="MobiDB-lite"/>
    </source>
</evidence>
<dbReference type="InterPro" id="IPR052035">
    <property type="entry name" value="ZnF_BED_domain_contain"/>
</dbReference>
<evidence type="ECO:0000256" key="6">
    <source>
        <dbReference type="ARBA" id="ARBA00023163"/>
    </source>
</evidence>
<comment type="subcellular location">
    <subcellularLocation>
        <location evidence="1">Nucleus</location>
    </subcellularLocation>
</comment>
<evidence type="ECO:0000259" key="10">
    <source>
        <dbReference type="PROSITE" id="PS50808"/>
    </source>
</evidence>
<keyword evidence="4" id="KW-0862">Zinc</keyword>
<dbReference type="SUPFAM" id="SSF57667">
    <property type="entry name" value="beta-beta-alpha zinc fingers"/>
    <property type="match status" value="1"/>
</dbReference>
<keyword evidence="12" id="KW-1185">Reference proteome</keyword>
<dbReference type="PANTHER" id="PTHR46481:SF10">
    <property type="entry name" value="ZINC FINGER BED DOMAIN-CONTAINING PROTEIN 39"/>
    <property type="match status" value="1"/>
</dbReference>
<evidence type="ECO:0000256" key="1">
    <source>
        <dbReference type="ARBA" id="ARBA00004123"/>
    </source>
</evidence>
<feature type="compositionally biased region" description="Polar residues" evidence="9">
    <location>
        <begin position="123"/>
        <end position="133"/>
    </location>
</feature>
<dbReference type="GO" id="GO:0008270">
    <property type="term" value="F:zinc ion binding"/>
    <property type="evidence" value="ECO:0007669"/>
    <property type="project" value="UniProtKB-KW"/>
</dbReference>